<evidence type="ECO:0000256" key="2">
    <source>
        <dbReference type="SAM" id="Phobius"/>
    </source>
</evidence>
<evidence type="ECO:0000313" key="3">
    <source>
        <dbReference type="EMBL" id="EHY90174.1"/>
    </source>
</evidence>
<keyword evidence="4" id="KW-1185">Reference proteome</keyword>
<dbReference type="AlphaFoldDB" id="H8G4V7"/>
<feature type="compositionally biased region" description="Low complexity" evidence="1">
    <location>
        <begin position="22"/>
        <end position="40"/>
    </location>
</feature>
<feature type="region of interest" description="Disordered" evidence="1">
    <location>
        <begin position="20"/>
        <end position="47"/>
    </location>
</feature>
<dbReference type="HOGENOM" id="CLU_1873934_0_0_11"/>
<dbReference type="EMBL" id="CM001466">
    <property type="protein sequence ID" value="EHY90174.1"/>
    <property type="molecule type" value="Genomic_DNA"/>
</dbReference>
<dbReference type="Proteomes" id="UP000004705">
    <property type="component" value="Chromosome"/>
</dbReference>
<evidence type="ECO:0000256" key="1">
    <source>
        <dbReference type="SAM" id="MobiDB-lite"/>
    </source>
</evidence>
<evidence type="ECO:0000313" key="4">
    <source>
        <dbReference type="Proteomes" id="UP000004705"/>
    </source>
</evidence>
<dbReference type="RefSeq" id="WP_005443407.1">
    <property type="nucleotide sequence ID" value="NZ_CM001466.1"/>
</dbReference>
<sequence>MVVVDEPTMPNLSIEDFGIDVDGATTDTTDTTAGDPDPGALSAEERESPLARRAKLIALLLAALALVGSMVVASMLAEDAGTPSTEGPSAVTSTGYSVARAVAGDATPSRVEPMPGFGDGARSVVNHPTSRASRTL</sequence>
<feature type="compositionally biased region" description="Polar residues" evidence="1">
    <location>
        <begin position="126"/>
        <end position="136"/>
    </location>
</feature>
<keyword evidence="2" id="KW-0472">Membrane</keyword>
<keyword evidence="2" id="KW-0812">Transmembrane</keyword>
<feature type="region of interest" description="Disordered" evidence="1">
    <location>
        <begin position="106"/>
        <end position="136"/>
    </location>
</feature>
<protein>
    <submittedName>
        <fullName evidence="3">Uncharacterized protein</fullName>
    </submittedName>
</protein>
<feature type="transmembrane region" description="Helical" evidence="2">
    <location>
        <begin position="56"/>
        <end position="77"/>
    </location>
</feature>
<reference evidence="3 4" key="1">
    <citation type="journal article" date="2012" name="Stand. Genomic Sci.">
        <title>Genome sequence of the soil bacterium Saccharomonospora azurea type strain (NA-128(T)).</title>
        <authorList>
            <person name="Klenk H.P."/>
            <person name="Held B."/>
            <person name="Lucas S."/>
            <person name="Lapidus A."/>
            <person name="Copeland A."/>
            <person name="Hammon N."/>
            <person name="Pitluck S."/>
            <person name="Goodwin L.A."/>
            <person name="Han C."/>
            <person name="Tapia R."/>
            <person name="Brambilla E.M."/>
            <person name="Potter G."/>
            <person name="Land M."/>
            <person name="Ivanova N."/>
            <person name="Rohde M."/>
            <person name="Goker M."/>
            <person name="Detter J.C."/>
            <person name="Kyrpides N.C."/>
            <person name="Woyke T."/>
        </authorList>
    </citation>
    <scope>NUCLEOTIDE SEQUENCE [LARGE SCALE GENOMIC DNA]</scope>
    <source>
        <strain evidence="3 4">NA-128</strain>
    </source>
</reference>
<proteinExistence type="predicted"/>
<gene>
    <name evidence="3" type="ORF">SacazDRAFT_03297</name>
</gene>
<name>H8G4V7_9PSEU</name>
<keyword evidence="2" id="KW-1133">Transmembrane helix</keyword>
<organism evidence="3 4">
    <name type="scientific">Saccharomonospora azurea NA-128</name>
    <dbReference type="NCBI Taxonomy" id="882081"/>
    <lineage>
        <taxon>Bacteria</taxon>
        <taxon>Bacillati</taxon>
        <taxon>Actinomycetota</taxon>
        <taxon>Actinomycetes</taxon>
        <taxon>Pseudonocardiales</taxon>
        <taxon>Pseudonocardiaceae</taxon>
        <taxon>Saccharomonospora</taxon>
    </lineage>
</organism>
<accession>H8G4V7</accession>